<keyword evidence="4" id="KW-0547">Nucleotide-binding</keyword>
<dbReference type="InterPro" id="IPR017871">
    <property type="entry name" value="ABC_transporter-like_CS"/>
</dbReference>
<dbReference type="PROSITE" id="PS50893">
    <property type="entry name" value="ABC_TRANSPORTER_2"/>
    <property type="match status" value="1"/>
</dbReference>
<reference evidence="7" key="1">
    <citation type="journal article" date="2020" name="mSystems">
        <title>Genome- and Community-Level Interaction Insights into Carbon Utilization and Element Cycling Functions of Hydrothermarchaeota in Hydrothermal Sediment.</title>
        <authorList>
            <person name="Zhou Z."/>
            <person name="Liu Y."/>
            <person name="Xu W."/>
            <person name="Pan J."/>
            <person name="Luo Z.H."/>
            <person name="Li M."/>
        </authorList>
    </citation>
    <scope>NUCLEOTIDE SEQUENCE [LARGE SCALE GENOMIC DNA]</scope>
    <source>
        <strain evidence="7">SpSt-477</strain>
    </source>
</reference>
<sequence>MPIPPIIRLNRLTKRFRNQTAVDHVDLEIPEGICFGLLGPNGAGKTTTLEMIEGILEPTSGDILYRGKPRDRSFAEEIGIQLQQTTLLSFLTIRETLRVFGKLYRRSLDIDEILALCHLTEIQKQYNDRISGGQRQRLMLAIALINDPRLIFLDEPSTGLDPQARRHLWDIIDSIKAKKRTIILTTHSMEEAERLCDDIAIMDQGRVIARGDIPSLLAAHCFDAAGNRLCEPNLENVFLRLTGKQLRE</sequence>
<dbReference type="InterPro" id="IPR003439">
    <property type="entry name" value="ABC_transporter-like_ATP-bd"/>
</dbReference>
<accession>A0A7C4MKQ7</accession>
<evidence type="ECO:0000256" key="3">
    <source>
        <dbReference type="ARBA" id="ARBA00022458"/>
    </source>
</evidence>
<dbReference type="PANTHER" id="PTHR42711">
    <property type="entry name" value="ABC TRANSPORTER ATP-BINDING PROTEIN"/>
    <property type="match status" value="1"/>
</dbReference>
<gene>
    <name evidence="7" type="ORF">ENS29_02570</name>
</gene>
<keyword evidence="3" id="KW-0536">Nodulation</keyword>
<evidence type="ECO:0000256" key="1">
    <source>
        <dbReference type="ARBA" id="ARBA00005417"/>
    </source>
</evidence>
<name>A0A7C4MKQ7_9BACT</name>
<dbReference type="PANTHER" id="PTHR42711:SF5">
    <property type="entry name" value="ABC TRANSPORTER ATP-BINDING PROTEIN NATA"/>
    <property type="match status" value="1"/>
</dbReference>
<proteinExistence type="inferred from homology"/>
<dbReference type="PROSITE" id="PS00211">
    <property type="entry name" value="ABC_TRANSPORTER_1"/>
    <property type="match status" value="1"/>
</dbReference>
<keyword evidence="5 7" id="KW-0067">ATP-binding</keyword>
<dbReference type="InterPro" id="IPR050763">
    <property type="entry name" value="ABC_transporter_ATP-binding"/>
</dbReference>
<dbReference type="EMBL" id="DSUH01000056">
    <property type="protein sequence ID" value="HGU31722.1"/>
    <property type="molecule type" value="Genomic_DNA"/>
</dbReference>
<dbReference type="Pfam" id="PF00005">
    <property type="entry name" value="ABC_tran"/>
    <property type="match status" value="1"/>
</dbReference>
<dbReference type="AlphaFoldDB" id="A0A7C4MKQ7"/>
<evidence type="ECO:0000259" key="6">
    <source>
        <dbReference type="PROSITE" id="PS50893"/>
    </source>
</evidence>
<dbReference type="GO" id="GO:0016887">
    <property type="term" value="F:ATP hydrolysis activity"/>
    <property type="evidence" value="ECO:0007669"/>
    <property type="project" value="InterPro"/>
</dbReference>
<evidence type="ECO:0000256" key="4">
    <source>
        <dbReference type="ARBA" id="ARBA00022741"/>
    </source>
</evidence>
<dbReference type="InterPro" id="IPR003593">
    <property type="entry name" value="AAA+_ATPase"/>
</dbReference>
<evidence type="ECO:0000256" key="5">
    <source>
        <dbReference type="ARBA" id="ARBA00022840"/>
    </source>
</evidence>
<keyword evidence="2" id="KW-0813">Transport</keyword>
<dbReference type="InterPro" id="IPR027417">
    <property type="entry name" value="P-loop_NTPase"/>
</dbReference>
<protein>
    <submittedName>
        <fullName evidence="7">ABC transporter ATP-binding protein</fullName>
    </submittedName>
</protein>
<dbReference type="GO" id="GO:0005524">
    <property type="term" value="F:ATP binding"/>
    <property type="evidence" value="ECO:0007669"/>
    <property type="project" value="UniProtKB-KW"/>
</dbReference>
<evidence type="ECO:0000313" key="7">
    <source>
        <dbReference type="EMBL" id="HGU31722.1"/>
    </source>
</evidence>
<comment type="caution">
    <text evidence="7">The sequence shown here is derived from an EMBL/GenBank/DDBJ whole genome shotgun (WGS) entry which is preliminary data.</text>
</comment>
<feature type="domain" description="ABC transporter" evidence="6">
    <location>
        <begin position="7"/>
        <end position="229"/>
    </location>
</feature>
<comment type="similarity">
    <text evidence="1">Belongs to the ABC transporter superfamily.</text>
</comment>
<dbReference type="SMART" id="SM00382">
    <property type="entry name" value="AAA"/>
    <property type="match status" value="1"/>
</dbReference>
<dbReference type="Gene3D" id="3.40.50.300">
    <property type="entry name" value="P-loop containing nucleotide triphosphate hydrolases"/>
    <property type="match status" value="1"/>
</dbReference>
<dbReference type="SUPFAM" id="SSF52540">
    <property type="entry name" value="P-loop containing nucleoside triphosphate hydrolases"/>
    <property type="match status" value="1"/>
</dbReference>
<evidence type="ECO:0000256" key="2">
    <source>
        <dbReference type="ARBA" id="ARBA00022448"/>
    </source>
</evidence>
<dbReference type="CDD" id="cd03263">
    <property type="entry name" value="ABC_subfamily_A"/>
    <property type="match status" value="1"/>
</dbReference>
<organism evidence="7">
    <name type="scientific">Desulfatirhabdium butyrativorans</name>
    <dbReference type="NCBI Taxonomy" id="340467"/>
    <lineage>
        <taxon>Bacteria</taxon>
        <taxon>Pseudomonadati</taxon>
        <taxon>Thermodesulfobacteriota</taxon>
        <taxon>Desulfobacteria</taxon>
        <taxon>Desulfobacterales</taxon>
        <taxon>Desulfatirhabdiaceae</taxon>
        <taxon>Desulfatirhabdium</taxon>
    </lineage>
</organism>